<protein>
    <submittedName>
        <fullName evidence="1">Uncharacterized protein</fullName>
    </submittedName>
</protein>
<comment type="caution">
    <text evidence="1">The sequence shown here is derived from an EMBL/GenBank/DDBJ whole genome shotgun (WGS) entry which is preliminary data.</text>
</comment>
<keyword evidence="2" id="KW-1185">Reference proteome</keyword>
<dbReference type="Proteomes" id="UP000620596">
    <property type="component" value="Unassembled WGS sequence"/>
</dbReference>
<dbReference type="AlphaFoldDB" id="A0A916SSJ0"/>
<reference evidence="1" key="2">
    <citation type="submission" date="2020-09" db="EMBL/GenBank/DDBJ databases">
        <authorList>
            <person name="Sun Q."/>
            <person name="Zhou Y."/>
        </authorList>
    </citation>
    <scope>NUCLEOTIDE SEQUENCE</scope>
    <source>
        <strain evidence="1">CGMCC 1.15322</strain>
    </source>
</reference>
<gene>
    <name evidence="1" type="ORF">GCM10011496_35170</name>
</gene>
<organism evidence="1 2">
    <name type="scientific">Polaromonas eurypsychrophila</name>
    <dbReference type="NCBI Taxonomy" id="1614635"/>
    <lineage>
        <taxon>Bacteria</taxon>
        <taxon>Pseudomonadati</taxon>
        <taxon>Pseudomonadota</taxon>
        <taxon>Betaproteobacteria</taxon>
        <taxon>Burkholderiales</taxon>
        <taxon>Comamonadaceae</taxon>
        <taxon>Polaromonas</taxon>
    </lineage>
</organism>
<dbReference type="EMBL" id="BMIG01000017">
    <property type="protein sequence ID" value="GGB11185.1"/>
    <property type="molecule type" value="Genomic_DNA"/>
</dbReference>
<accession>A0A916SSJ0</accession>
<evidence type="ECO:0000313" key="1">
    <source>
        <dbReference type="EMBL" id="GGB11185.1"/>
    </source>
</evidence>
<proteinExistence type="predicted"/>
<sequence length="84" mass="9182">MLGGAKPTLQEIHRETHMQAHVITSTLRPTVALADYDLLRATYDMLLRAPVRNPAAINAAFEALDAAHARLKAAHLRQCAALLN</sequence>
<name>A0A916SSJ0_9BURK</name>
<reference evidence="1" key="1">
    <citation type="journal article" date="2014" name="Int. J. Syst. Evol. Microbiol.">
        <title>Complete genome sequence of Corynebacterium casei LMG S-19264T (=DSM 44701T), isolated from a smear-ripened cheese.</title>
        <authorList>
            <consortium name="US DOE Joint Genome Institute (JGI-PGF)"/>
            <person name="Walter F."/>
            <person name="Albersmeier A."/>
            <person name="Kalinowski J."/>
            <person name="Ruckert C."/>
        </authorList>
    </citation>
    <scope>NUCLEOTIDE SEQUENCE</scope>
    <source>
        <strain evidence="1">CGMCC 1.15322</strain>
    </source>
</reference>
<evidence type="ECO:0000313" key="2">
    <source>
        <dbReference type="Proteomes" id="UP000620596"/>
    </source>
</evidence>